<evidence type="ECO:0000313" key="5">
    <source>
        <dbReference type="Proteomes" id="UP000824106"/>
    </source>
</evidence>
<dbReference type="GO" id="GO:0009986">
    <property type="term" value="C:cell surface"/>
    <property type="evidence" value="ECO:0007669"/>
    <property type="project" value="UniProtKB-SubCell"/>
</dbReference>
<keyword evidence="3" id="KW-0812">Transmembrane</keyword>
<protein>
    <recommendedName>
        <fullName evidence="6">Prepilin-type N-terminal cleavage/methylation domain-containing protein</fullName>
    </recommendedName>
</protein>
<reference evidence="4" key="2">
    <citation type="submission" date="2021-04" db="EMBL/GenBank/DDBJ databases">
        <authorList>
            <person name="Gilroy R."/>
        </authorList>
    </citation>
    <scope>NUCLEOTIDE SEQUENCE</scope>
    <source>
        <strain evidence="4">CHK169-4300</strain>
    </source>
</reference>
<organism evidence="4 5">
    <name type="scientific">Candidatus Atopostipes pullistercoris</name>
    <dbReference type="NCBI Taxonomy" id="2838467"/>
    <lineage>
        <taxon>Bacteria</taxon>
        <taxon>Bacillati</taxon>
        <taxon>Bacillota</taxon>
        <taxon>Bacilli</taxon>
        <taxon>Lactobacillales</taxon>
        <taxon>Carnobacteriaceae</taxon>
        <taxon>Atopostipes</taxon>
    </lineage>
</organism>
<evidence type="ECO:0000313" key="4">
    <source>
        <dbReference type="EMBL" id="HIZ70877.1"/>
    </source>
</evidence>
<dbReference type="InterPro" id="IPR012902">
    <property type="entry name" value="N_methyl_site"/>
</dbReference>
<reference evidence="4" key="1">
    <citation type="journal article" date="2021" name="PeerJ">
        <title>Extensive microbial diversity within the chicken gut microbiome revealed by metagenomics and culture.</title>
        <authorList>
            <person name="Gilroy R."/>
            <person name="Ravi A."/>
            <person name="Getino M."/>
            <person name="Pursley I."/>
            <person name="Horton D.L."/>
            <person name="Alikhan N.F."/>
            <person name="Baker D."/>
            <person name="Gharbi K."/>
            <person name="Hall N."/>
            <person name="Watson M."/>
            <person name="Adriaenssens E.M."/>
            <person name="Foster-Nyarko E."/>
            <person name="Jarju S."/>
            <person name="Secka A."/>
            <person name="Antonio M."/>
            <person name="Oren A."/>
            <person name="Chaudhuri R.R."/>
            <person name="La Ragione R."/>
            <person name="Hildebrand F."/>
            <person name="Pallen M.J."/>
        </authorList>
    </citation>
    <scope>NUCLEOTIDE SEQUENCE</scope>
    <source>
        <strain evidence="4">CHK169-4300</strain>
    </source>
</reference>
<name>A0A9D2G1T2_9LACT</name>
<accession>A0A9D2G1T2</accession>
<dbReference type="GO" id="GO:0030420">
    <property type="term" value="P:establishment of competence for transformation"/>
    <property type="evidence" value="ECO:0007669"/>
    <property type="project" value="UniProtKB-KW"/>
</dbReference>
<dbReference type="Proteomes" id="UP000824106">
    <property type="component" value="Unassembled WGS sequence"/>
</dbReference>
<comment type="caution">
    <text evidence="4">The sequence shown here is derived from an EMBL/GenBank/DDBJ whole genome shotgun (WGS) entry which is preliminary data.</text>
</comment>
<comment type="subcellular location">
    <subcellularLocation>
        <location evidence="1">Cell surface</location>
    </subcellularLocation>
</comment>
<dbReference type="InterPro" id="IPR016977">
    <property type="entry name" value="ComGF"/>
</dbReference>
<dbReference type="EMBL" id="DXAZ01000052">
    <property type="protein sequence ID" value="HIZ70877.1"/>
    <property type="molecule type" value="Genomic_DNA"/>
</dbReference>
<keyword evidence="3" id="KW-1133">Transmembrane helix</keyword>
<dbReference type="AlphaFoldDB" id="A0A9D2G1T2"/>
<evidence type="ECO:0008006" key="6">
    <source>
        <dbReference type="Google" id="ProtNLM"/>
    </source>
</evidence>
<dbReference type="Pfam" id="PF15980">
    <property type="entry name" value="ComGF"/>
    <property type="match status" value="1"/>
</dbReference>
<gene>
    <name evidence="4" type="ORF">H9808_03840</name>
</gene>
<keyword evidence="2" id="KW-0178">Competence</keyword>
<proteinExistence type="predicted"/>
<evidence type="ECO:0000256" key="3">
    <source>
        <dbReference type="SAM" id="Phobius"/>
    </source>
</evidence>
<dbReference type="PROSITE" id="PS00409">
    <property type="entry name" value="PROKAR_NTER_METHYL"/>
    <property type="match status" value="1"/>
</dbReference>
<evidence type="ECO:0000256" key="1">
    <source>
        <dbReference type="ARBA" id="ARBA00004241"/>
    </source>
</evidence>
<keyword evidence="3" id="KW-0472">Membrane</keyword>
<evidence type="ECO:0000256" key="2">
    <source>
        <dbReference type="ARBA" id="ARBA00023287"/>
    </source>
</evidence>
<feature type="transmembrane region" description="Helical" evidence="3">
    <location>
        <begin position="12"/>
        <end position="33"/>
    </location>
</feature>
<sequence>MNLKNESGFTLLEALIALMMTTSILMLLMGSLLQAKAINQKIITDAQFYPETKDSIVGDRQIEWHLFLNQLEHYLQGSSEPIVGKNYLEVREMDEENNHLVRVIYKRPDSGSKRTLLRYKNNGKIRLLTGIETIDFSKEGGWLTLNVKFRNNESYTGRIWVESWIEEKNE</sequence>